<evidence type="ECO:0000313" key="1">
    <source>
        <dbReference type="EnsemblPlants" id="AVESA.00010b.r2.2DG0351820.1.CDS"/>
    </source>
</evidence>
<organism evidence="1 2">
    <name type="scientific">Avena sativa</name>
    <name type="common">Oat</name>
    <dbReference type="NCBI Taxonomy" id="4498"/>
    <lineage>
        <taxon>Eukaryota</taxon>
        <taxon>Viridiplantae</taxon>
        <taxon>Streptophyta</taxon>
        <taxon>Embryophyta</taxon>
        <taxon>Tracheophyta</taxon>
        <taxon>Spermatophyta</taxon>
        <taxon>Magnoliopsida</taxon>
        <taxon>Liliopsida</taxon>
        <taxon>Poales</taxon>
        <taxon>Poaceae</taxon>
        <taxon>BOP clade</taxon>
        <taxon>Pooideae</taxon>
        <taxon>Poodae</taxon>
        <taxon>Poeae</taxon>
        <taxon>Poeae Chloroplast Group 1 (Aveneae type)</taxon>
        <taxon>Aveninae</taxon>
        <taxon>Avena</taxon>
    </lineage>
</organism>
<accession>A0ACD5V029</accession>
<name>A0ACD5V029_AVESA</name>
<dbReference type="Proteomes" id="UP001732700">
    <property type="component" value="Chromosome 2D"/>
</dbReference>
<sequence>MASPNPSSSSSAAAAADPRPEREVWMALAGPFARLPSEGTQVYYFPRGHADQCGDVHNLADVPLDEAIPCTVSSVELHYRAASDDPYAVISLRPDQGPEQHPAATGHEERTATATRYYVKQLGGTNDRCPFSVPKVFAEDIFPDLVGQTSQDLPMVDVHGKQYNFSHLLNVSKGSHTLSANWNNYSEDERLTLSMGKDAVVLARLAQGGFLIGLRRGGPSNDIALELVDNVREAVERAAARDRVFTVAYYPRQGWPFVVPRKEVHDARALNIDWRPGMDVRMAIPVDAHEHIASRRGTPNFFHGVISVVNNNNQWCKLQVDWNGSSTPNSNVNVWQVEAMEPSSKKRKASDAASSSGTGSTLSGPGVKTE</sequence>
<reference evidence="1" key="2">
    <citation type="submission" date="2025-09" db="UniProtKB">
        <authorList>
            <consortium name="EnsemblPlants"/>
        </authorList>
    </citation>
    <scope>IDENTIFICATION</scope>
</reference>
<evidence type="ECO:0000313" key="2">
    <source>
        <dbReference type="Proteomes" id="UP001732700"/>
    </source>
</evidence>
<reference evidence="1" key="1">
    <citation type="submission" date="2021-05" db="EMBL/GenBank/DDBJ databases">
        <authorList>
            <person name="Scholz U."/>
            <person name="Mascher M."/>
            <person name="Fiebig A."/>
        </authorList>
    </citation>
    <scope>NUCLEOTIDE SEQUENCE [LARGE SCALE GENOMIC DNA]</scope>
</reference>
<dbReference type="EnsemblPlants" id="AVESA.00010b.r2.2DG0351820.1">
    <property type="protein sequence ID" value="AVESA.00010b.r2.2DG0351820.1.CDS"/>
    <property type="gene ID" value="AVESA.00010b.r2.2DG0351820"/>
</dbReference>
<proteinExistence type="predicted"/>
<keyword evidence="2" id="KW-1185">Reference proteome</keyword>
<protein>
    <submittedName>
        <fullName evidence="1">Uncharacterized protein</fullName>
    </submittedName>
</protein>